<proteinExistence type="predicted"/>
<keyword evidence="3" id="KW-0574">Periplasm</keyword>
<keyword evidence="2 4" id="KW-0732">Signal</keyword>
<name>A0A1H2VMZ2_9RHOB</name>
<gene>
    <name evidence="5" type="ORF">SAMN05444336_102120</name>
</gene>
<feature type="chain" id="PRO_5011621651" evidence="4">
    <location>
        <begin position="25"/>
        <end position="374"/>
    </location>
</feature>
<evidence type="ECO:0000256" key="4">
    <source>
        <dbReference type="SAM" id="SignalP"/>
    </source>
</evidence>
<dbReference type="Proteomes" id="UP000199118">
    <property type="component" value="Unassembled WGS sequence"/>
</dbReference>
<accession>A0A1H2VMZ2</accession>
<protein>
    <submittedName>
        <fullName evidence="5">TRAP-type C4-dicarboxylate transport system, substrate-binding protein</fullName>
    </submittedName>
</protein>
<dbReference type="PANTHER" id="PTHR33376:SF15">
    <property type="entry name" value="BLL6794 PROTEIN"/>
    <property type="match status" value="1"/>
</dbReference>
<comment type="subcellular location">
    <subcellularLocation>
        <location evidence="1">Periplasm</location>
    </subcellularLocation>
</comment>
<feature type="signal peptide" evidence="4">
    <location>
        <begin position="1"/>
        <end position="24"/>
    </location>
</feature>
<dbReference type="Gene3D" id="3.40.190.170">
    <property type="entry name" value="Bacterial extracellular solute-binding protein, family 7"/>
    <property type="match status" value="1"/>
</dbReference>
<dbReference type="InterPro" id="IPR018389">
    <property type="entry name" value="DctP_fam"/>
</dbReference>
<evidence type="ECO:0000313" key="6">
    <source>
        <dbReference type="Proteomes" id="UP000199118"/>
    </source>
</evidence>
<evidence type="ECO:0000256" key="1">
    <source>
        <dbReference type="ARBA" id="ARBA00004418"/>
    </source>
</evidence>
<dbReference type="PANTHER" id="PTHR33376">
    <property type="match status" value="1"/>
</dbReference>
<dbReference type="GO" id="GO:0042597">
    <property type="term" value="C:periplasmic space"/>
    <property type="evidence" value="ECO:0007669"/>
    <property type="project" value="UniProtKB-SubCell"/>
</dbReference>
<dbReference type="GO" id="GO:0055085">
    <property type="term" value="P:transmembrane transport"/>
    <property type="evidence" value="ECO:0007669"/>
    <property type="project" value="InterPro"/>
</dbReference>
<dbReference type="InterPro" id="IPR038404">
    <property type="entry name" value="TRAP_DctP_sf"/>
</dbReference>
<sequence>MNRFAKAAVAAVVAFAAAGSAAQAADRITASLWVGPKHPVTVGGYDPMIKALEDSGDWNVKYFQGGALLGAKPTLSGLRDGIADVGMMAMTYFPAEFPRAQVVADMGLSTPSALVAMFMASEFNLLHCQPCLDEYLAQDIVYTGTYSTSPYTLISKEPIRSTADLAGKKMRVPGSLWSRWAAKVGGIEVNVPSSEMYEGLDKGALDIAIQAPGAMRSYSLWDTAKYNTVLNLGTYHSLSLLSFNQRFWQDQDEAARKMFLEQAARAGVQATMLYTQADEEVLAAAAEHGVEIIQPSDEMKADKAAFVEGDTPMIVSEAKDKYGIDDAQAMVDTLNGLIEKWTAIVDEIGEDDQDALVARFMEEVYNKLPADYGL</sequence>
<dbReference type="RefSeq" id="WP_176954659.1">
    <property type="nucleotide sequence ID" value="NZ_FNMZ01000002.1"/>
</dbReference>
<keyword evidence="6" id="KW-1185">Reference proteome</keyword>
<dbReference type="Pfam" id="PF03480">
    <property type="entry name" value="DctP"/>
    <property type="match status" value="1"/>
</dbReference>
<dbReference type="AlphaFoldDB" id="A0A1H2VMZ2"/>
<evidence type="ECO:0000313" key="5">
    <source>
        <dbReference type="EMBL" id="SDW69658.1"/>
    </source>
</evidence>
<dbReference type="NCBIfam" id="NF037995">
    <property type="entry name" value="TRAP_S1"/>
    <property type="match status" value="1"/>
</dbReference>
<dbReference type="CDD" id="cd13666">
    <property type="entry name" value="PBP2_TRAP_DctP_like_1"/>
    <property type="match status" value="1"/>
</dbReference>
<organism evidence="5 6">
    <name type="scientific">Albimonas donghaensis</name>
    <dbReference type="NCBI Taxonomy" id="356660"/>
    <lineage>
        <taxon>Bacteria</taxon>
        <taxon>Pseudomonadati</taxon>
        <taxon>Pseudomonadota</taxon>
        <taxon>Alphaproteobacteria</taxon>
        <taxon>Rhodobacterales</taxon>
        <taxon>Paracoccaceae</taxon>
        <taxon>Albimonas</taxon>
    </lineage>
</organism>
<evidence type="ECO:0000256" key="2">
    <source>
        <dbReference type="ARBA" id="ARBA00022729"/>
    </source>
</evidence>
<dbReference type="STRING" id="356660.SAMN05444336_102120"/>
<evidence type="ECO:0000256" key="3">
    <source>
        <dbReference type="ARBA" id="ARBA00022764"/>
    </source>
</evidence>
<reference evidence="5 6" key="1">
    <citation type="submission" date="2016-10" db="EMBL/GenBank/DDBJ databases">
        <authorList>
            <person name="de Groot N.N."/>
        </authorList>
    </citation>
    <scope>NUCLEOTIDE SEQUENCE [LARGE SCALE GENOMIC DNA]</scope>
    <source>
        <strain evidence="5 6">DSM 17890</strain>
    </source>
</reference>
<dbReference type="EMBL" id="FNMZ01000002">
    <property type="protein sequence ID" value="SDW69658.1"/>
    <property type="molecule type" value="Genomic_DNA"/>
</dbReference>